<dbReference type="Pfam" id="PF01073">
    <property type="entry name" value="3Beta_HSD"/>
    <property type="match status" value="1"/>
</dbReference>
<dbReference type="AlphaFoldDB" id="A0A835DAH8"/>
<name>A0A835DAH8_TETSI</name>
<comment type="similarity">
    <text evidence="2">Belongs to the 3-beta-HSD family.</text>
</comment>
<dbReference type="Gene3D" id="3.40.50.720">
    <property type="entry name" value="NAD(P)-binding Rossmann-like Domain"/>
    <property type="match status" value="1"/>
</dbReference>
<evidence type="ECO:0000313" key="5">
    <source>
        <dbReference type="EMBL" id="KAF8393752.1"/>
    </source>
</evidence>
<comment type="caution">
    <text evidence="5">The sequence shown here is derived from an EMBL/GenBank/DDBJ whole genome shotgun (WGS) entry which is preliminary data.</text>
</comment>
<dbReference type="EMBL" id="JABCRI010000014">
    <property type="protein sequence ID" value="KAF8393752.1"/>
    <property type="molecule type" value="Genomic_DNA"/>
</dbReference>
<evidence type="ECO:0000256" key="3">
    <source>
        <dbReference type="SAM" id="MobiDB-lite"/>
    </source>
</evidence>
<dbReference type="InterPro" id="IPR002225">
    <property type="entry name" value="3Beta_OHSteriod_DH/Estase"/>
</dbReference>
<organism evidence="5 6">
    <name type="scientific">Tetracentron sinense</name>
    <name type="common">Spur-leaf</name>
    <dbReference type="NCBI Taxonomy" id="13715"/>
    <lineage>
        <taxon>Eukaryota</taxon>
        <taxon>Viridiplantae</taxon>
        <taxon>Streptophyta</taxon>
        <taxon>Embryophyta</taxon>
        <taxon>Tracheophyta</taxon>
        <taxon>Spermatophyta</taxon>
        <taxon>Magnoliopsida</taxon>
        <taxon>Trochodendrales</taxon>
        <taxon>Trochodendraceae</taxon>
        <taxon>Tetracentron</taxon>
    </lineage>
</organism>
<feature type="domain" description="3-beta hydroxysteroid dehydrogenase/isomerase" evidence="4">
    <location>
        <begin position="149"/>
        <end position="289"/>
    </location>
</feature>
<dbReference type="PANTHER" id="PTHR10366:SF639">
    <property type="entry name" value="3BETA-HYDROXYSTEROID-DEHYDROGENASE_DECARBOXYLASE ISOFORM 3"/>
    <property type="match status" value="1"/>
</dbReference>
<dbReference type="InterPro" id="IPR036291">
    <property type="entry name" value="NAD(P)-bd_dom_sf"/>
</dbReference>
<dbReference type="OrthoDB" id="10058185at2759"/>
<evidence type="ECO:0000259" key="4">
    <source>
        <dbReference type="Pfam" id="PF01073"/>
    </source>
</evidence>
<dbReference type="SUPFAM" id="SSF51735">
    <property type="entry name" value="NAD(P)-binding Rossmann-fold domains"/>
    <property type="match status" value="1"/>
</dbReference>
<accession>A0A835DAH8</accession>
<dbReference type="GO" id="GO:0016616">
    <property type="term" value="F:oxidoreductase activity, acting on the CH-OH group of donors, NAD or NADP as acceptor"/>
    <property type="evidence" value="ECO:0007669"/>
    <property type="project" value="InterPro"/>
</dbReference>
<feature type="region of interest" description="Disordered" evidence="3">
    <location>
        <begin position="1"/>
        <end position="38"/>
    </location>
</feature>
<dbReference type="GO" id="GO:0006694">
    <property type="term" value="P:steroid biosynthetic process"/>
    <property type="evidence" value="ECO:0007669"/>
    <property type="project" value="InterPro"/>
</dbReference>
<dbReference type="PANTHER" id="PTHR10366">
    <property type="entry name" value="NAD DEPENDENT EPIMERASE/DEHYDRATASE"/>
    <property type="match status" value="1"/>
</dbReference>
<dbReference type="Proteomes" id="UP000655225">
    <property type="component" value="Unassembled WGS sequence"/>
</dbReference>
<gene>
    <name evidence="5" type="ORF">HHK36_019950</name>
</gene>
<evidence type="ECO:0000256" key="2">
    <source>
        <dbReference type="RuleBase" id="RU004475"/>
    </source>
</evidence>
<feature type="compositionally biased region" description="Low complexity" evidence="3">
    <location>
        <begin position="1"/>
        <end position="12"/>
    </location>
</feature>
<proteinExistence type="inferred from homology"/>
<keyword evidence="1 2" id="KW-0560">Oxidoreductase</keyword>
<keyword evidence="6" id="KW-1185">Reference proteome</keyword>
<reference evidence="5 6" key="1">
    <citation type="submission" date="2020-04" db="EMBL/GenBank/DDBJ databases">
        <title>Plant Genome Project.</title>
        <authorList>
            <person name="Zhang R.-G."/>
        </authorList>
    </citation>
    <scope>NUCLEOTIDE SEQUENCE [LARGE SCALE GENOMIC DNA]</scope>
    <source>
        <strain evidence="5">YNK0</strain>
        <tissue evidence="5">Leaf</tissue>
    </source>
</reference>
<protein>
    <recommendedName>
        <fullName evidence="4">3-beta hydroxysteroid dehydrogenase/isomerase domain-containing protein</fullName>
    </recommendedName>
</protein>
<sequence length="301" mass="33332">MGSSGGASRASGVSKHNGLRVGEILRRGNREEEEASEKEEVARKRDIRGIYQKDVLDMADEMRRIEKMTIQQIFNEIFQKLKSLEDKFDRLADCFQEAPSQKGFGLKMEKGKIQMEFDDAPSLVTRILPASVASRRTALIVLMNCPSSQLAIEGSSVVFHMDAADPSLHNFYLNYRIIVQGTKNVITACQECKVDRLIYNSTADVVFDGIHDLHNGDESLPYPWRYEDMLSDLKAQAEALVLFANTSNGLLTCALRPSNAFGPGDPHLVPFLVTKAKSGWAKFASVHGSSGSIDIASVYPL</sequence>
<evidence type="ECO:0000313" key="6">
    <source>
        <dbReference type="Proteomes" id="UP000655225"/>
    </source>
</evidence>
<evidence type="ECO:0000256" key="1">
    <source>
        <dbReference type="ARBA" id="ARBA00023002"/>
    </source>
</evidence>
<dbReference type="InterPro" id="IPR050425">
    <property type="entry name" value="NAD(P)_dehydrat-like"/>
</dbReference>